<dbReference type="AlphaFoldDB" id="A0A0G3BJV7"/>
<organism evidence="2 3">
    <name type="scientific">Caldimonas brevitalea</name>
    <dbReference type="NCBI Taxonomy" id="413882"/>
    <lineage>
        <taxon>Bacteria</taxon>
        <taxon>Pseudomonadati</taxon>
        <taxon>Pseudomonadota</taxon>
        <taxon>Betaproteobacteria</taxon>
        <taxon>Burkholderiales</taxon>
        <taxon>Sphaerotilaceae</taxon>
        <taxon>Caldimonas</taxon>
    </lineage>
</organism>
<dbReference type="Proteomes" id="UP000035352">
    <property type="component" value="Chromosome"/>
</dbReference>
<gene>
    <name evidence="2" type="ORF">AAW51_3063</name>
</gene>
<dbReference type="InterPro" id="IPR005509">
    <property type="entry name" value="AfsA_hotdog_dom"/>
</dbReference>
<evidence type="ECO:0000259" key="1">
    <source>
        <dbReference type="Pfam" id="PF03756"/>
    </source>
</evidence>
<dbReference type="EMBL" id="CP011371">
    <property type="protein sequence ID" value="AKJ29754.1"/>
    <property type="molecule type" value="Genomic_DNA"/>
</dbReference>
<feature type="domain" description="A-factor biosynthesis hotdog" evidence="1">
    <location>
        <begin position="223"/>
        <end position="332"/>
    </location>
</feature>
<feature type="domain" description="A-factor biosynthesis hotdog" evidence="1">
    <location>
        <begin position="33"/>
        <end position="112"/>
    </location>
</feature>
<accession>A0A0G3BJV7</accession>
<proteinExistence type="predicted"/>
<evidence type="ECO:0000313" key="3">
    <source>
        <dbReference type="Proteomes" id="UP000035352"/>
    </source>
</evidence>
<dbReference type="KEGG" id="pbh:AAW51_3063"/>
<protein>
    <recommendedName>
        <fullName evidence="1">A-factor biosynthesis hotdog domain-containing protein</fullName>
    </recommendedName>
</protein>
<sequence length="336" mass="38515">MNAITQAERSFDHEWGRIQNSAHQRTIARELAHKRQLESVYVTSLHQLSDSEFLIGAFVPQSNQYINDMRLGPQDVTLSLVEIGRQIGIAVSHEFLGVPHGHAFILDDMRFEPMPAWHSIDWRTAERLWVHMTVRDCKLGAEHELVSVRAEGTFYVGEQCVCRQSSGWTVQPQHRYLRLRELARLRHVRRPPVPQGDEPPLAGGFRVRAHASAARAVIEDTLWVSRTDHSFVGTLRVERDNRFFFDHQNDHVPGLLVLEGMRRLALDVASRYRRYDGEALLREMEVDFTSFAELDCPVYLTARPAGQPDVMGPPERLHVEARQGERLVASSRFLMA</sequence>
<dbReference type="Pfam" id="PF03756">
    <property type="entry name" value="AfsA"/>
    <property type="match status" value="2"/>
</dbReference>
<reference evidence="2 3" key="1">
    <citation type="submission" date="2015-05" db="EMBL/GenBank/DDBJ databases">
        <authorList>
            <person name="Tang B."/>
            <person name="Yu Y."/>
        </authorList>
    </citation>
    <scope>NUCLEOTIDE SEQUENCE [LARGE SCALE GENOMIC DNA]</scope>
    <source>
        <strain evidence="2 3">DSM 7029</strain>
    </source>
</reference>
<dbReference type="STRING" id="413882.AAW51_3063"/>
<evidence type="ECO:0000313" key="2">
    <source>
        <dbReference type="EMBL" id="AKJ29754.1"/>
    </source>
</evidence>
<name>A0A0G3BJV7_9BURK</name>
<dbReference type="RefSeq" id="WP_169788037.1">
    <property type="nucleotide sequence ID" value="NZ_CP011371.1"/>
</dbReference>
<keyword evidence="3" id="KW-1185">Reference proteome</keyword>